<keyword evidence="1" id="KW-0812">Transmembrane</keyword>
<dbReference type="PANTHER" id="PTHR30273:SF2">
    <property type="entry name" value="PROTEIN FECR"/>
    <property type="match status" value="1"/>
</dbReference>
<evidence type="ECO:0000313" key="5">
    <source>
        <dbReference type="Proteomes" id="UP000249725"/>
    </source>
</evidence>
<dbReference type="Pfam" id="PF04773">
    <property type="entry name" value="FecR"/>
    <property type="match status" value="1"/>
</dbReference>
<name>A0A328ASZ1_9CAUL</name>
<dbReference type="Proteomes" id="UP000249725">
    <property type="component" value="Unassembled WGS sequence"/>
</dbReference>
<dbReference type="RefSeq" id="WP_111514120.1">
    <property type="nucleotide sequence ID" value="NZ_QFYR01000001.1"/>
</dbReference>
<accession>A0A328ASZ1</accession>
<evidence type="ECO:0000256" key="1">
    <source>
        <dbReference type="SAM" id="Phobius"/>
    </source>
</evidence>
<keyword evidence="1" id="KW-0472">Membrane</keyword>
<organism evidence="4 5">
    <name type="scientific">Phenylobacterium deserti</name>
    <dbReference type="NCBI Taxonomy" id="1914756"/>
    <lineage>
        <taxon>Bacteria</taxon>
        <taxon>Pseudomonadati</taxon>
        <taxon>Pseudomonadota</taxon>
        <taxon>Alphaproteobacteria</taxon>
        <taxon>Caulobacterales</taxon>
        <taxon>Caulobacteraceae</taxon>
        <taxon>Phenylobacterium</taxon>
    </lineage>
</organism>
<evidence type="ECO:0000313" key="4">
    <source>
        <dbReference type="EMBL" id="RAK57669.1"/>
    </source>
</evidence>
<dbReference type="InterPro" id="IPR032623">
    <property type="entry name" value="FecR_N"/>
</dbReference>
<feature type="domain" description="FecR protein" evidence="2">
    <location>
        <begin position="112"/>
        <end position="204"/>
    </location>
</feature>
<dbReference type="Pfam" id="PF16220">
    <property type="entry name" value="DUF4880"/>
    <property type="match status" value="1"/>
</dbReference>
<feature type="transmembrane region" description="Helical" evidence="1">
    <location>
        <begin position="83"/>
        <end position="105"/>
    </location>
</feature>
<dbReference type="AlphaFoldDB" id="A0A328ASZ1"/>
<protein>
    <submittedName>
        <fullName evidence="4">Iron dicitrate transport regulator FecR</fullName>
    </submittedName>
</protein>
<feature type="domain" description="FecR N-terminal" evidence="3">
    <location>
        <begin position="13"/>
        <end position="50"/>
    </location>
</feature>
<evidence type="ECO:0000259" key="3">
    <source>
        <dbReference type="Pfam" id="PF16220"/>
    </source>
</evidence>
<dbReference type="InterPro" id="IPR012373">
    <property type="entry name" value="Ferrdict_sens_TM"/>
</dbReference>
<dbReference type="PANTHER" id="PTHR30273">
    <property type="entry name" value="PERIPLASMIC SIGNAL SENSOR AND SIGMA FACTOR ACTIVATOR FECR-RELATED"/>
    <property type="match status" value="1"/>
</dbReference>
<evidence type="ECO:0000259" key="2">
    <source>
        <dbReference type="Pfam" id="PF04773"/>
    </source>
</evidence>
<sequence length="323" mass="35454">MTGAIDRNDARLEEASEWIVRLQRGGEAEALAFDAWLQSSEANRQAFDSVMGVLDEIGSAAPQLRAEDAVQRRRPEPRFSRRFYLGLGGLAAAAAVAVAVAPQALLAPATETYTTAVGHKRTLSLADGSIVEMNVASRMEVTLARKERRVVMGEGEAVFDVAHDARRPFLIHAGDRTVRVVGTRFDVRHRGDQLSVTVAEGLVEVRSGEKGRTFRLRPGQRLDHRAGSAQVQVAQASPEEVFGWRVGRLVYRDRPLREVVADLNLHFPQPLRVEDERLASTRVSGVLVLDDQPAVIRRLGLLTPISAVPSERGILLRRPAGTK</sequence>
<dbReference type="GO" id="GO:0016989">
    <property type="term" value="F:sigma factor antagonist activity"/>
    <property type="evidence" value="ECO:0007669"/>
    <property type="project" value="TreeGrafter"/>
</dbReference>
<proteinExistence type="predicted"/>
<dbReference type="EMBL" id="QFYR01000001">
    <property type="protein sequence ID" value="RAK57669.1"/>
    <property type="molecule type" value="Genomic_DNA"/>
</dbReference>
<gene>
    <name evidence="4" type="ORF">DJ018_07010</name>
</gene>
<dbReference type="Gene3D" id="2.60.120.1440">
    <property type="match status" value="1"/>
</dbReference>
<comment type="caution">
    <text evidence="4">The sequence shown here is derived from an EMBL/GenBank/DDBJ whole genome shotgun (WGS) entry which is preliminary data.</text>
</comment>
<keyword evidence="5" id="KW-1185">Reference proteome</keyword>
<keyword evidence="1" id="KW-1133">Transmembrane helix</keyword>
<dbReference type="PIRSF" id="PIRSF018266">
    <property type="entry name" value="FecR"/>
    <property type="match status" value="1"/>
</dbReference>
<reference evidence="5" key="1">
    <citation type="submission" date="2018-05" db="EMBL/GenBank/DDBJ databases">
        <authorList>
            <person name="Li X."/>
        </authorList>
    </citation>
    <scope>NUCLEOTIDE SEQUENCE [LARGE SCALE GENOMIC DNA]</scope>
    <source>
        <strain evidence="5">YIM 73061</strain>
    </source>
</reference>
<dbReference type="InterPro" id="IPR006860">
    <property type="entry name" value="FecR"/>
</dbReference>
<dbReference type="OrthoDB" id="9798846at2"/>